<dbReference type="Proteomes" id="UP001258017">
    <property type="component" value="Unassembled WGS sequence"/>
</dbReference>
<keyword evidence="4 11" id="KW-0949">S-adenosyl-L-methionine</keyword>
<dbReference type="Pfam" id="PF05891">
    <property type="entry name" value="Methyltransf_PK"/>
    <property type="match status" value="1"/>
</dbReference>
<sequence>MEEINKTEPHNSEFYTAAAKYWDRVPPTVDGMLGGFGFLSQTDVKGSTHFLNKLFELKNPPSKTFALDCGAGIGRITKNLLIKHFKRVDLVEQNPKFLETAKTYLNTCISRIGEFYPTGLQNFCPTPQKYDVIWCQWVLGHLRDDDLIQFFKNCVLGLTKNGVLVVKENVTRSNTLEIDTTDSSVTRPYEDLLSIFEKAGLVCLTENLQHNMPRALYPVYMFALRSKSQLAETSNNG</sequence>
<evidence type="ECO:0000256" key="5">
    <source>
        <dbReference type="ARBA" id="ARBA00039112"/>
    </source>
</evidence>
<feature type="binding site" evidence="11">
    <location>
        <position position="75"/>
    </location>
    <ligand>
        <name>S-adenosyl-L-methionine</name>
        <dbReference type="ChEBI" id="CHEBI:59789"/>
    </ligand>
</feature>
<dbReference type="InterPro" id="IPR029063">
    <property type="entry name" value="SAM-dependent_MTases_sf"/>
</dbReference>
<evidence type="ECO:0000313" key="12">
    <source>
        <dbReference type="EMBL" id="KAK2580985.1"/>
    </source>
</evidence>
<evidence type="ECO:0000256" key="3">
    <source>
        <dbReference type="ARBA" id="ARBA00022679"/>
    </source>
</evidence>
<dbReference type="EMBL" id="JAIFRP010000045">
    <property type="protein sequence ID" value="KAK2580985.1"/>
    <property type="molecule type" value="Genomic_DNA"/>
</dbReference>
<evidence type="ECO:0000256" key="9">
    <source>
        <dbReference type="ARBA" id="ARBA00047885"/>
    </source>
</evidence>
<organism evidence="12 13">
    <name type="scientific">Odynerus spinipes</name>
    <dbReference type="NCBI Taxonomy" id="1348599"/>
    <lineage>
        <taxon>Eukaryota</taxon>
        <taxon>Metazoa</taxon>
        <taxon>Ecdysozoa</taxon>
        <taxon>Arthropoda</taxon>
        <taxon>Hexapoda</taxon>
        <taxon>Insecta</taxon>
        <taxon>Pterygota</taxon>
        <taxon>Neoptera</taxon>
        <taxon>Endopterygota</taxon>
        <taxon>Hymenoptera</taxon>
        <taxon>Apocrita</taxon>
        <taxon>Aculeata</taxon>
        <taxon>Vespoidea</taxon>
        <taxon>Vespidae</taxon>
        <taxon>Eumeninae</taxon>
        <taxon>Odynerus</taxon>
    </lineage>
</organism>
<evidence type="ECO:0000313" key="13">
    <source>
        <dbReference type="Proteomes" id="UP001258017"/>
    </source>
</evidence>
<dbReference type="GO" id="GO:0032259">
    <property type="term" value="P:methylation"/>
    <property type="evidence" value="ECO:0007669"/>
    <property type="project" value="UniProtKB-KW"/>
</dbReference>
<dbReference type="AlphaFoldDB" id="A0AAD9VP70"/>
<keyword evidence="13" id="KW-1185">Reference proteome</keyword>
<comment type="catalytic activity">
    <reaction evidence="8">
        <text>N-terminal L-seryl-L-prolyl-L-lysyl-[protein] + 3 S-adenosyl-L-methionine = N-terminal N,N,N-trimethyl-L-seryl-L-prolyl-L-lysyl-[protein] + 3 S-adenosyl-L-homocysteine + 3 H(+)</text>
        <dbReference type="Rhea" id="RHEA:54724"/>
        <dbReference type="Rhea" id="RHEA-COMP:13789"/>
        <dbReference type="Rhea" id="RHEA-COMP:13973"/>
        <dbReference type="ChEBI" id="CHEBI:15378"/>
        <dbReference type="ChEBI" id="CHEBI:57856"/>
        <dbReference type="ChEBI" id="CHEBI:59789"/>
        <dbReference type="ChEBI" id="CHEBI:138061"/>
        <dbReference type="ChEBI" id="CHEBI:138317"/>
        <dbReference type="EC" id="2.1.1.244"/>
    </reaction>
</comment>
<protein>
    <recommendedName>
        <fullName evidence="6">Alpha N-terminal protein methyltransferase 1</fullName>
        <ecNumber evidence="5">2.1.1.244</ecNumber>
    </recommendedName>
    <alternativeName>
        <fullName evidence="7">X-Pro-Lys N-terminal protein methyltransferase 1</fullName>
    </alternativeName>
</protein>
<comment type="caution">
    <text evidence="12">The sequence shown here is derived from an EMBL/GenBank/DDBJ whole genome shotgun (WGS) entry which is preliminary data.</text>
</comment>
<feature type="binding site" evidence="11">
    <location>
        <begin position="120"/>
        <end position="121"/>
    </location>
    <ligand>
        <name>S-adenosyl-L-methionine</name>
        <dbReference type="ChEBI" id="CHEBI:59789"/>
    </ligand>
</feature>
<name>A0AAD9VP70_9HYME</name>
<dbReference type="SUPFAM" id="SSF53335">
    <property type="entry name" value="S-adenosyl-L-methionine-dependent methyltransferases"/>
    <property type="match status" value="1"/>
</dbReference>
<dbReference type="PIRSF" id="PIRSF016958">
    <property type="entry name" value="DUF858_MeTrfase_lik"/>
    <property type="match status" value="1"/>
</dbReference>
<evidence type="ECO:0000256" key="7">
    <source>
        <dbReference type="ARBA" id="ARBA00043129"/>
    </source>
</evidence>
<gene>
    <name evidence="12" type="ORF">KPH14_006045</name>
</gene>
<keyword evidence="2" id="KW-0489">Methyltransferase</keyword>
<dbReference type="EC" id="2.1.1.244" evidence="5"/>
<reference evidence="12" key="1">
    <citation type="submission" date="2021-08" db="EMBL/GenBank/DDBJ databases">
        <authorList>
            <person name="Misof B."/>
            <person name="Oliver O."/>
            <person name="Podsiadlowski L."/>
            <person name="Donath A."/>
            <person name="Peters R."/>
            <person name="Mayer C."/>
            <person name="Rust J."/>
            <person name="Gunkel S."/>
            <person name="Lesny P."/>
            <person name="Martin S."/>
            <person name="Oeyen J.P."/>
            <person name="Petersen M."/>
            <person name="Panagiotis P."/>
            <person name="Wilbrandt J."/>
            <person name="Tanja T."/>
        </authorList>
    </citation>
    <scope>NUCLEOTIDE SEQUENCE</scope>
    <source>
        <strain evidence="12">GBR_01_08_01A</strain>
        <tissue evidence="12">Thorax + abdomen</tissue>
    </source>
</reference>
<dbReference type="FunFam" id="3.40.50.150:FF:000025">
    <property type="entry name" value="N-terminal Xaa-Pro-Lys N-methyltransferase 1"/>
    <property type="match status" value="1"/>
</dbReference>
<comment type="similarity">
    <text evidence="1">Belongs to the methyltransferase superfamily. NTM1 family.</text>
</comment>
<comment type="catalytic activity">
    <reaction evidence="10">
        <text>N-terminal L-alanyl-L-prolyl-L-lysyl-[protein] + 3 S-adenosyl-L-methionine = N-terminal N,N,N-trimethyl-L-alanyl-L-prolyl-L-lysyl-[protein] + 3 S-adenosyl-L-homocysteine + 3 H(+)</text>
        <dbReference type="Rhea" id="RHEA:54712"/>
        <dbReference type="Rhea" id="RHEA-COMP:13785"/>
        <dbReference type="Rhea" id="RHEA-COMP:13971"/>
        <dbReference type="ChEBI" id="CHEBI:15378"/>
        <dbReference type="ChEBI" id="CHEBI:57856"/>
        <dbReference type="ChEBI" id="CHEBI:59789"/>
        <dbReference type="ChEBI" id="CHEBI:138057"/>
        <dbReference type="ChEBI" id="CHEBI:138315"/>
        <dbReference type="EC" id="2.1.1.244"/>
    </reaction>
</comment>
<dbReference type="GO" id="GO:0005737">
    <property type="term" value="C:cytoplasm"/>
    <property type="evidence" value="ECO:0007669"/>
    <property type="project" value="TreeGrafter"/>
</dbReference>
<evidence type="ECO:0000256" key="4">
    <source>
        <dbReference type="ARBA" id="ARBA00022691"/>
    </source>
</evidence>
<evidence type="ECO:0000256" key="11">
    <source>
        <dbReference type="PIRSR" id="PIRSR016958-1"/>
    </source>
</evidence>
<keyword evidence="3" id="KW-0808">Transferase</keyword>
<evidence type="ECO:0000256" key="10">
    <source>
        <dbReference type="ARBA" id="ARBA00048167"/>
    </source>
</evidence>
<evidence type="ECO:0000256" key="6">
    <source>
        <dbReference type="ARBA" id="ARBA00039449"/>
    </source>
</evidence>
<evidence type="ECO:0000256" key="1">
    <source>
        <dbReference type="ARBA" id="ARBA00009059"/>
    </source>
</evidence>
<dbReference type="InterPro" id="IPR008576">
    <property type="entry name" value="MeTrfase_NTM1"/>
</dbReference>
<dbReference type="CDD" id="cd02440">
    <property type="entry name" value="AdoMet_MTases"/>
    <property type="match status" value="1"/>
</dbReference>
<comment type="catalytic activity">
    <reaction evidence="9">
        <text>N-terminal L-prolyl-L-prolyl-L-lysyl-[protein] + 2 S-adenosyl-L-methionine = N-terminal N,N-dimethyl-L-prolyl-L-prolyl-L-lysyl-[protein] + 2 S-adenosyl-L-homocysteine + 2 H(+)</text>
        <dbReference type="Rhea" id="RHEA:54736"/>
        <dbReference type="Rhea" id="RHEA-COMP:13787"/>
        <dbReference type="Rhea" id="RHEA-COMP:13974"/>
        <dbReference type="ChEBI" id="CHEBI:15378"/>
        <dbReference type="ChEBI" id="CHEBI:57856"/>
        <dbReference type="ChEBI" id="CHEBI:59789"/>
        <dbReference type="ChEBI" id="CHEBI:138059"/>
        <dbReference type="ChEBI" id="CHEBI:138318"/>
        <dbReference type="EC" id="2.1.1.244"/>
    </reaction>
</comment>
<dbReference type="PANTHER" id="PTHR12753:SF0">
    <property type="entry name" value="ALPHA N-TERMINAL PROTEIN METHYLTRANSFERASE 1"/>
    <property type="match status" value="1"/>
</dbReference>
<dbReference type="GO" id="GO:0071885">
    <property type="term" value="F:N-terminal protein N-methyltransferase activity"/>
    <property type="evidence" value="ECO:0007669"/>
    <property type="project" value="UniProtKB-EC"/>
</dbReference>
<evidence type="ECO:0000256" key="8">
    <source>
        <dbReference type="ARBA" id="ARBA00047306"/>
    </source>
</evidence>
<evidence type="ECO:0000256" key="2">
    <source>
        <dbReference type="ARBA" id="ARBA00022603"/>
    </source>
</evidence>
<reference evidence="12" key="2">
    <citation type="journal article" date="2023" name="Commun. Biol.">
        <title>Intrasexual cuticular hydrocarbon dimorphism in a wasp sheds light on hydrocarbon biosynthesis genes in Hymenoptera.</title>
        <authorList>
            <person name="Moris V.C."/>
            <person name="Podsiadlowski L."/>
            <person name="Martin S."/>
            <person name="Oeyen J.P."/>
            <person name="Donath A."/>
            <person name="Petersen M."/>
            <person name="Wilbrandt J."/>
            <person name="Misof B."/>
            <person name="Liedtke D."/>
            <person name="Thamm M."/>
            <person name="Scheiner R."/>
            <person name="Schmitt T."/>
            <person name="Niehuis O."/>
        </authorList>
    </citation>
    <scope>NUCLEOTIDE SEQUENCE</scope>
    <source>
        <strain evidence="12">GBR_01_08_01A</strain>
    </source>
</reference>
<feature type="binding site" evidence="11">
    <location>
        <position position="136"/>
    </location>
    <ligand>
        <name>S-adenosyl-L-methionine</name>
        <dbReference type="ChEBI" id="CHEBI:59789"/>
    </ligand>
</feature>
<feature type="binding site" evidence="11">
    <location>
        <position position="70"/>
    </location>
    <ligand>
        <name>S-adenosyl-L-methionine</name>
        <dbReference type="ChEBI" id="CHEBI:59789"/>
    </ligand>
</feature>
<dbReference type="Gene3D" id="3.40.50.150">
    <property type="entry name" value="Vaccinia Virus protein VP39"/>
    <property type="match status" value="1"/>
</dbReference>
<accession>A0AAD9VP70</accession>
<dbReference type="PANTHER" id="PTHR12753">
    <property type="entry name" value="AD-003 - RELATED"/>
    <property type="match status" value="1"/>
</dbReference>
<proteinExistence type="inferred from homology"/>